<dbReference type="SUPFAM" id="SSF160240">
    <property type="entry name" value="Cation efflux protein cytoplasmic domain-like"/>
    <property type="match status" value="1"/>
</dbReference>
<dbReference type="GO" id="GO:0006882">
    <property type="term" value="P:intracellular zinc ion homeostasis"/>
    <property type="evidence" value="ECO:0000318"/>
    <property type="project" value="GO_Central"/>
</dbReference>
<dbReference type="EnsemblMetazoa" id="ISCW013291-RA">
    <property type="protein sequence ID" value="ISCW013291-PA"/>
    <property type="gene ID" value="ISCW013291"/>
</dbReference>
<evidence type="ECO:0000259" key="10">
    <source>
        <dbReference type="Pfam" id="PF16916"/>
    </source>
</evidence>
<dbReference type="VEuPathDB" id="VectorBase:ISCP_025680"/>
<sequence>MGCCHAGRKSRLLLMFGMTTAFFLVEIIVGYVTNSMALVADSFHMLSDVISLVIAFLSIKMSPKKWSKNTFGWARAEVLGALVNAVFLVALCFSILVESLKRFYKPEVIDEPKLILYVGVAGLLVNLIGLCLFRGGKECSQKQKIGIGFVFSFGCVKMLKGTLKSVFSGETFTASVAEIHSRGHHHSLPTVEEVVLHSMEDDINENRFRLGEQGTLPQTDTQVTGGQLNIRGVYLHILADALGSVVVIISSLIIWLTTWEHRYYVDPALRQVPVSVRVAAAAGSADHSSSRPSLLELRLALVMVCLIMKSTAPLLVDSALILLQTVPTHIQMDSLQKKLLQEVEGVLAVHEFHVWQLAGERIIASAHIRCKNLQDYMQIAERVKEFFHNEGIHSTTIQPEFVQLEGESNDKDCVLDCPSRTNCVAQTCCGPRGKDASPEGS</sequence>
<comment type="subcellular location">
    <subcellularLocation>
        <location evidence="1">Membrane</location>
        <topology evidence="1">Multi-pass membrane protein</topology>
    </subcellularLocation>
</comment>
<keyword evidence="14" id="KW-1267">Proteomics identification</keyword>
<dbReference type="GO" id="GO:0010312">
    <property type="term" value="P:detoxification of zinc ion"/>
    <property type="evidence" value="ECO:0000318"/>
    <property type="project" value="GO_Central"/>
</dbReference>
<dbReference type="AlphaFoldDB" id="B7QA61"/>
<dbReference type="EC" id="1.3.1.74" evidence="11"/>
<keyword evidence="5" id="KW-0862">Zinc</keyword>
<reference evidence="12" key="2">
    <citation type="submission" date="2020-05" db="UniProtKB">
        <authorList>
            <consortium name="EnsemblMetazoa"/>
        </authorList>
    </citation>
    <scope>IDENTIFICATION</scope>
    <source>
        <strain evidence="12">wikel</strain>
    </source>
</reference>
<dbReference type="HOGENOM" id="CLU_013430_4_3_1"/>
<evidence type="ECO:0000256" key="7">
    <source>
        <dbReference type="ARBA" id="ARBA00023136"/>
    </source>
</evidence>
<dbReference type="PANTHER" id="PTHR45820:SF4">
    <property type="entry name" value="ZINC TRANSPORTER 63C, ISOFORM F"/>
    <property type="match status" value="1"/>
</dbReference>
<dbReference type="Proteomes" id="UP000001555">
    <property type="component" value="Unassembled WGS sequence"/>
</dbReference>
<feature type="transmembrane region" description="Helical" evidence="8">
    <location>
        <begin position="12"/>
        <end position="32"/>
    </location>
</feature>
<feature type="non-terminal residue" evidence="11">
    <location>
        <position position="441"/>
    </location>
</feature>
<dbReference type="Gene3D" id="1.20.1510.10">
    <property type="entry name" value="Cation efflux protein transmembrane domain"/>
    <property type="match status" value="1"/>
</dbReference>
<feature type="domain" description="Cation efflux protein transmembrane" evidence="9">
    <location>
        <begin position="12"/>
        <end position="269"/>
    </location>
</feature>
<organism>
    <name type="scientific">Ixodes scapularis</name>
    <name type="common">Black-legged tick</name>
    <name type="synonym">Deer tick</name>
    <dbReference type="NCBI Taxonomy" id="6945"/>
    <lineage>
        <taxon>Eukaryota</taxon>
        <taxon>Metazoa</taxon>
        <taxon>Ecdysozoa</taxon>
        <taxon>Arthropoda</taxon>
        <taxon>Chelicerata</taxon>
        <taxon>Arachnida</taxon>
        <taxon>Acari</taxon>
        <taxon>Parasitiformes</taxon>
        <taxon>Ixodida</taxon>
        <taxon>Ixodoidea</taxon>
        <taxon>Ixodidae</taxon>
        <taxon>Ixodinae</taxon>
        <taxon>Ixodes</taxon>
    </lineage>
</organism>
<evidence type="ECO:0000256" key="2">
    <source>
        <dbReference type="ARBA" id="ARBA00008873"/>
    </source>
</evidence>
<keyword evidence="6 8" id="KW-1133">Transmembrane helix</keyword>
<evidence type="ECO:0000256" key="5">
    <source>
        <dbReference type="ARBA" id="ARBA00022833"/>
    </source>
</evidence>
<gene>
    <name evidence="11" type="ORF">IscW_ISCW013291</name>
</gene>
<dbReference type="EMBL" id="ABJB010084734">
    <property type="status" value="NOT_ANNOTATED_CDS"/>
    <property type="molecule type" value="Genomic_DNA"/>
</dbReference>
<dbReference type="InterPro" id="IPR027470">
    <property type="entry name" value="Cation_efflux_CTD"/>
</dbReference>
<accession>B7QA61</accession>
<dbReference type="PANTHER" id="PTHR45820">
    <property type="entry name" value="FI23527P1"/>
    <property type="match status" value="1"/>
</dbReference>
<feature type="transmembrane region" description="Helical" evidence="8">
    <location>
        <begin position="233"/>
        <end position="256"/>
    </location>
</feature>
<evidence type="ECO:0000313" key="11">
    <source>
        <dbReference type="EMBL" id="EEC15733.1"/>
    </source>
</evidence>
<dbReference type="SUPFAM" id="SSF161111">
    <property type="entry name" value="Cation efflux protein transmembrane domain-like"/>
    <property type="match status" value="1"/>
</dbReference>
<comment type="similarity">
    <text evidence="2">Belongs to the cation diffusion facilitator (CDF) transporter (TC 2.A.4) family. SLC30A subfamily.</text>
</comment>
<dbReference type="NCBIfam" id="TIGR01297">
    <property type="entry name" value="CDF"/>
    <property type="match status" value="1"/>
</dbReference>
<dbReference type="GO" id="GO:0071577">
    <property type="term" value="P:zinc ion transmembrane transport"/>
    <property type="evidence" value="ECO:0000318"/>
    <property type="project" value="GO_Central"/>
</dbReference>
<dbReference type="InterPro" id="IPR002524">
    <property type="entry name" value="Cation_efflux"/>
</dbReference>
<feature type="domain" description="Cation efflux protein cytoplasmic" evidence="10">
    <location>
        <begin position="337"/>
        <end position="400"/>
    </location>
</feature>
<dbReference type="Pfam" id="PF16916">
    <property type="entry name" value="ZT_dimer"/>
    <property type="match status" value="1"/>
</dbReference>
<evidence type="ECO:0000256" key="6">
    <source>
        <dbReference type="ARBA" id="ARBA00022989"/>
    </source>
</evidence>
<dbReference type="EMBL" id="ABJB010110651">
    <property type="status" value="NOT_ANNOTATED_CDS"/>
    <property type="molecule type" value="Genomic_DNA"/>
</dbReference>
<keyword evidence="4 8" id="KW-0812">Transmembrane</keyword>
<evidence type="ECO:0000256" key="3">
    <source>
        <dbReference type="ARBA" id="ARBA00022448"/>
    </source>
</evidence>
<feature type="transmembrane region" description="Helical" evidence="8">
    <location>
        <begin position="116"/>
        <end position="133"/>
    </location>
</feature>
<keyword evidence="13" id="KW-1185">Reference proteome</keyword>
<dbReference type="PaxDb" id="6945-B7QA61"/>
<proteinExistence type="evidence at protein level"/>
<dbReference type="OrthoDB" id="29444at2759"/>
<dbReference type="GO" id="GO:0016020">
    <property type="term" value="C:membrane"/>
    <property type="evidence" value="ECO:0000318"/>
    <property type="project" value="GO_Central"/>
</dbReference>
<dbReference type="InterPro" id="IPR058533">
    <property type="entry name" value="Cation_efflux_TM"/>
</dbReference>
<dbReference type="VEuPathDB" id="VectorBase:ISCW013291"/>
<dbReference type="EMBL" id="DS892726">
    <property type="protein sequence ID" value="EEC15733.1"/>
    <property type="molecule type" value="Genomic_DNA"/>
</dbReference>
<evidence type="ECO:0000256" key="4">
    <source>
        <dbReference type="ARBA" id="ARBA00022692"/>
    </source>
</evidence>
<dbReference type="FunCoup" id="B7QA61">
    <property type="interactions" value="339"/>
</dbReference>
<reference evidence="11 13" key="1">
    <citation type="submission" date="2008-03" db="EMBL/GenBank/DDBJ databases">
        <title>Annotation of Ixodes scapularis.</title>
        <authorList>
            <consortium name="Ixodes scapularis Genome Project Consortium"/>
            <person name="Caler E."/>
            <person name="Hannick L.I."/>
            <person name="Bidwell S."/>
            <person name="Joardar V."/>
            <person name="Thiagarajan M."/>
            <person name="Amedeo P."/>
            <person name="Galinsky K.J."/>
            <person name="Schobel S."/>
            <person name="Inman J."/>
            <person name="Hostetler J."/>
            <person name="Miller J."/>
            <person name="Hammond M."/>
            <person name="Megy K."/>
            <person name="Lawson D."/>
            <person name="Kodira C."/>
            <person name="Sutton G."/>
            <person name="Meyer J."/>
            <person name="Hill C.A."/>
            <person name="Birren B."/>
            <person name="Nene V."/>
            <person name="Collins F."/>
            <person name="Alarcon-Chaidez F."/>
            <person name="Wikel S."/>
            <person name="Strausberg R."/>
        </authorList>
    </citation>
    <scope>NUCLEOTIDE SEQUENCE [LARGE SCALE GENOMIC DNA]</scope>
    <source>
        <strain evidence="13">Wikel</strain>
        <strain evidence="11">Wikel colony</strain>
    </source>
</reference>
<dbReference type="InterPro" id="IPR027469">
    <property type="entry name" value="Cation_efflux_TMD_sf"/>
</dbReference>
<dbReference type="EMBL" id="ABJB010374287">
    <property type="status" value="NOT_ANNOTATED_CDS"/>
    <property type="molecule type" value="Genomic_DNA"/>
</dbReference>
<evidence type="ECO:0007829" key="14">
    <source>
        <dbReference type="PeptideAtlas" id="B7QA61"/>
    </source>
</evidence>
<name>B7QA61_IXOSC</name>
<evidence type="ECO:0000256" key="1">
    <source>
        <dbReference type="ARBA" id="ARBA00004141"/>
    </source>
</evidence>
<dbReference type="VEuPathDB" id="VectorBase:ISCI013291"/>
<evidence type="ECO:0000256" key="8">
    <source>
        <dbReference type="SAM" id="Phobius"/>
    </source>
</evidence>
<evidence type="ECO:0000313" key="12">
    <source>
        <dbReference type="EnsemblMetazoa" id="ISCW013291-PA"/>
    </source>
</evidence>
<dbReference type="InterPro" id="IPR036837">
    <property type="entry name" value="Cation_efflux_CTD_sf"/>
</dbReference>
<feature type="transmembrane region" description="Helical" evidence="8">
    <location>
        <begin position="78"/>
        <end position="96"/>
    </location>
</feature>
<protein>
    <submittedName>
        <fullName evidence="11 12">Cation efflux protein/ zinc transporter, putative</fullName>
        <ecNumber evidence="11">1.3.1.74</ecNumber>
    </submittedName>
</protein>
<keyword evidence="7 8" id="KW-0472">Membrane</keyword>
<keyword evidence="3" id="KW-0813">Transport</keyword>
<dbReference type="GO" id="GO:0005385">
    <property type="term" value="F:zinc ion transmembrane transporter activity"/>
    <property type="evidence" value="ECO:0000318"/>
    <property type="project" value="GO_Central"/>
</dbReference>
<feature type="transmembrane region" description="Helical" evidence="8">
    <location>
        <begin position="38"/>
        <end position="57"/>
    </location>
</feature>
<evidence type="ECO:0000259" key="9">
    <source>
        <dbReference type="Pfam" id="PF01545"/>
    </source>
</evidence>
<keyword evidence="11" id="KW-0560">Oxidoreductase</keyword>
<evidence type="ECO:0000313" key="13">
    <source>
        <dbReference type="Proteomes" id="UP000001555"/>
    </source>
</evidence>
<dbReference type="Pfam" id="PF01545">
    <property type="entry name" value="Cation_efflux"/>
    <property type="match status" value="1"/>
</dbReference>
<dbReference type="STRING" id="6945.B7QA61"/>
<dbReference type="GO" id="GO:0032440">
    <property type="term" value="F:2-alkenal reductase [NAD(P)H] activity"/>
    <property type="evidence" value="ECO:0007669"/>
    <property type="project" value="UniProtKB-EC"/>
</dbReference>